<sequence>MFTNPHEFSFENMDEESAKKALSILSSFIYIQEDGPDFLNHHLGQFGCTADGLINEILVDPELTRHELGQALHHQYRLHLNPDDEDAAEYKPPARTGGKSAHPFEKPSLYAPIHPDELAEQALAMHTGADENTGLEVFDEQPVEEQPVEEEAAGLEAPEQESSVADYFSGEEDVAENAVSDYESEAEDLTTDVSDDDNSDDDDYVEKSAPKLRELTYEQQLALTIEASLKEVAPQPYNGEASGTNGTFTPPPSQAKVPVSPSHSASGKQPLPQSPHSSPSPSPAPSRSPSPAPASRKRGRSTDDDDSDDDNDKPAARPAKKAKKVKKSTAASTSGPSSSAAAASSSSSATKSGSSRGRKSNTRKGAATTSKPRRRAWSNIELASLYKCIAERRKVEARHTHIPKLYDAPLWSHVSQQLAGLYGIDRAPGGCKAAAWNRQGRQDYHFDERSALKRSASLATSVQTSKKNKKGKKPAVEDDEDDDDNE</sequence>
<comment type="caution">
    <text evidence="2">The sequence shown here is derived from an EMBL/GenBank/DDBJ whole genome shotgun (WGS) entry which is preliminary data.</text>
</comment>
<feature type="compositionally biased region" description="Acidic residues" evidence="1">
    <location>
        <begin position="477"/>
        <end position="486"/>
    </location>
</feature>
<organism evidence="2 3">
    <name type="scientific">Monilinia fructicola</name>
    <name type="common">Brown rot fungus</name>
    <name type="synonym">Ciboria fructicola</name>
    <dbReference type="NCBI Taxonomy" id="38448"/>
    <lineage>
        <taxon>Eukaryota</taxon>
        <taxon>Fungi</taxon>
        <taxon>Dikarya</taxon>
        <taxon>Ascomycota</taxon>
        <taxon>Pezizomycotina</taxon>
        <taxon>Leotiomycetes</taxon>
        <taxon>Helotiales</taxon>
        <taxon>Sclerotiniaceae</taxon>
        <taxon>Monilinia</taxon>
    </lineage>
</organism>
<evidence type="ECO:0000313" key="2">
    <source>
        <dbReference type="EMBL" id="KAA8568336.1"/>
    </source>
</evidence>
<proteinExistence type="predicted"/>
<protein>
    <submittedName>
        <fullName evidence="2">Uncharacterized protein</fullName>
    </submittedName>
</protein>
<feature type="compositionally biased region" description="Low complexity" evidence="1">
    <location>
        <begin position="328"/>
        <end position="355"/>
    </location>
</feature>
<feature type="region of interest" description="Disordered" evidence="1">
    <location>
        <begin position="234"/>
        <end position="376"/>
    </location>
</feature>
<reference evidence="2 3" key="1">
    <citation type="submission" date="2019-06" db="EMBL/GenBank/DDBJ databases">
        <title>Genome Sequence of the Brown Rot Fungal Pathogen Monilinia fructicola.</title>
        <authorList>
            <person name="De Miccolis Angelini R.M."/>
            <person name="Landi L."/>
            <person name="Abate D."/>
            <person name="Pollastro S."/>
            <person name="Romanazzi G."/>
            <person name="Faretra F."/>
        </authorList>
    </citation>
    <scope>NUCLEOTIDE SEQUENCE [LARGE SCALE GENOMIC DNA]</scope>
    <source>
        <strain evidence="2 3">Mfrc123</strain>
    </source>
</reference>
<accession>A0A5M9JKS4</accession>
<feature type="compositionally biased region" description="Basic residues" evidence="1">
    <location>
        <begin position="318"/>
        <end position="327"/>
    </location>
</feature>
<keyword evidence="3" id="KW-1185">Reference proteome</keyword>
<dbReference type="AlphaFoldDB" id="A0A5M9JKS4"/>
<dbReference type="VEuPathDB" id="FungiDB:MFRU_029g00580"/>
<dbReference type="Proteomes" id="UP000322873">
    <property type="component" value="Unassembled WGS sequence"/>
</dbReference>
<feature type="region of interest" description="Disordered" evidence="1">
    <location>
        <begin position="142"/>
        <end position="216"/>
    </location>
</feature>
<feature type="compositionally biased region" description="Acidic residues" evidence="1">
    <location>
        <begin position="182"/>
        <end position="204"/>
    </location>
</feature>
<evidence type="ECO:0000313" key="3">
    <source>
        <dbReference type="Proteomes" id="UP000322873"/>
    </source>
</evidence>
<feature type="compositionally biased region" description="Acidic residues" evidence="1">
    <location>
        <begin position="142"/>
        <end position="153"/>
    </location>
</feature>
<feature type="region of interest" description="Disordered" evidence="1">
    <location>
        <begin position="83"/>
        <end position="110"/>
    </location>
</feature>
<dbReference type="EMBL" id="VICG01000009">
    <property type="protein sequence ID" value="KAA8568336.1"/>
    <property type="molecule type" value="Genomic_DNA"/>
</dbReference>
<feature type="compositionally biased region" description="Basic and acidic residues" evidence="1">
    <location>
        <begin position="205"/>
        <end position="216"/>
    </location>
</feature>
<feature type="region of interest" description="Disordered" evidence="1">
    <location>
        <begin position="455"/>
        <end position="486"/>
    </location>
</feature>
<gene>
    <name evidence="2" type="ORF">EYC84_007372</name>
</gene>
<name>A0A5M9JKS4_MONFR</name>
<feature type="compositionally biased region" description="Pro residues" evidence="1">
    <location>
        <begin position="278"/>
        <end position="292"/>
    </location>
</feature>
<evidence type="ECO:0000256" key="1">
    <source>
        <dbReference type="SAM" id="MobiDB-lite"/>
    </source>
</evidence>